<dbReference type="InterPro" id="IPR036604">
    <property type="entry name" value="PurS-like_sf"/>
</dbReference>
<keyword evidence="5" id="KW-0067">ATP-binding</keyword>
<name>A0A381SQT8_9ZZZZ</name>
<dbReference type="Gene3D" id="3.30.1280.10">
    <property type="entry name" value="Phosphoribosylformylglycinamidine synthase subunit PurS"/>
    <property type="match status" value="1"/>
</dbReference>
<dbReference type="GO" id="GO:0006164">
    <property type="term" value="P:purine nucleotide biosynthetic process"/>
    <property type="evidence" value="ECO:0007669"/>
    <property type="project" value="UniProtKB-KW"/>
</dbReference>
<gene>
    <name evidence="6" type="ORF">METZ01_LOCUS58542</name>
</gene>
<dbReference type="PANTHER" id="PTHR34696">
    <property type="entry name" value="PHOSPHORIBOSYLFORMYLGLYCINAMIDINE SYNTHASE SUBUNIT PURS"/>
    <property type="match status" value="1"/>
</dbReference>
<dbReference type="NCBIfam" id="TIGR00302">
    <property type="entry name" value="phosphoribosylformylglycinamidine synthase subunit PurS"/>
    <property type="match status" value="1"/>
</dbReference>
<dbReference type="SUPFAM" id="SSF82697">
    <property type="entry name" value="PurS-like"/>
    <property type="match status" value="1"/>
</dbReference>
<keyword evidence="3" id="KW-0547">Nucleotide-binding</keyword>
<dbReference type="PANTHER" id="PTHR34696:SF1">
    <property type="entry name" value="PHOSPHORIBOSYLFORMYLGLYCINAMIDINE SYNTHASE SUBUNIT PURS"/>
    <property type="match status" value="1"/>
</dbReference>
<reference evidence="6" key="1">
    <citation type="submission" date="2018-05" db="EMBL/GenBank/DDBJ databases">
        <authorList>
            <person name="Lanie J.A."/>
            <person name="Ng W.-L."/>
            <person name="Kazmierczak K.M."/>
            <person name="Andrzejewski T.M."/>
            <person name="Davidsen T.M."/>
            <person name="Wayne K.J."/>
            <person name="Tettelin H."/>
            <person name="Glass J.I."/>
            <person name="Rusch D."/>
            <person name="Podicherti R."/>
            <person name="Tsui H.-C.T."/>
            <person name="Winkler M.E."/>
        </authorList>
    </citation>
    <scope>NUCLEOTIDE SEQUENCE</scope>
</reference>
<evidence type="ECO:0000313" key="6">
    <source>
        <dbReference type="EMBL" id="SVA05688.1"/>
    </source>
</evidence>
<keyword evidence="2" id="KW-0436">Ligase</keyword>
<keyword evidence="4" id="KW-0658">Purine biosynthesis</keyword>
<sequence length="73" mass="8142">MLKSGILDNAGKAVTRALITLGYVNVENVRIGKTIYINETTEKQIKLIAKALTNEVMENYTIEKIEEKNDSVS</sequence>
<evidence type="ECO:0000256" key="1">
    <source>
        <dbReference type="ARBA" id="ARBA00022490"/>
    </source>
</evidence>
<proteinExistence type="predicted"/>
<dbReference type="GO" id="GO:0016874">
    <property type="term" value="F:ligase activity"/>
    <property type="evidence" value="ECO:0007669"/>
    <property type="project" value="UniProtKB-KW"/>
</dbReference>
<dbReference type="InterPro" id="IPR003850">
    <property type="entry name" value="PurS"/>
</dbReference>
<evidence type="ECO:0000256" key="3">
    <source>
        <dbReference type="ARBA" id="ARBA00022741"/>
    </source>
</evidence>
<evidence type="ECO:0000256" key="2">
    <source>
        <dbReference type="ARBA" id="ARBA00022598"/>
    </source>
</evidence>
<dbReference type="GO" id="GO:0005524">
    <property type="term" value="F:ATP binding"/>
    <property type="evidence" value="ECO:0007669"/>
    <property type="project" value="UniProtKB-KW"/>
</dbReference>
<organism evidence="6">
    <name type="scientific">marine metagenome</name>
    <dbReference type="NCBI Taxonomy" id="408172"/>
    <lineage>
        <taxon>unclassified sequences</taxon>
        <taxon>metagenomes</taxon>
        <taxon>ecological metagenomes</taxon>
    </lineage>
</organism>
<evidence type="ECO:0000256" key="4">
    <source>
        <dbReference type="ARBA" id="ARBA00022755"/>
    </source>
</evidence>
<dbReference type="AlphaFoldDB" id="A0A381SQT8"/>
<protein>
    <submittedName>
        <fullName evidence="6">Uncharacterized protein</fullName>
    </submittedName>
</protein>
<evidence type="ECO:0000256" key="5">
    <source>
        <dbReference type="ARBA" id="ARBA00022840"/>
    </source>
</evidence>
<dbReference type="EMBL" id="UINC01003366">
    <property type="protein sequence ID" value="SVA05688.1"/>
    <property type="molecule type" value="Genomic_DNA"/>
</dbReference>
<dbReference type="Pfam" id="PF02700">
    <property type="entry name" value="PurS"/>
    <property type="match status" value="1"/>
</dbReference>
<keyword evidence="1" id="KW-0963">Cytoplasm</keyword>
<accession>A0A381SQT8</accession>